<organism evidence="1 2">
    <name type="scientific">Serpentinicella alkaliphila</name>
    <dbReference type="NCBI Taxonomy" id="1734049"/>
    <lineage>
        <taxon>Bacteria</taxon>
        <taxon>Bacillati</taxon>
        <taxon>Bacillota</taxon>
        <taxon>Clostridia</taxon>
        <taxon>Peptostreptococcales</taxon>
        <taxon>Natronincolaceae</taxon>
        <taxon>Serpentinicella</taxon>
    </lineage>
</organism>
<keyword evidence="2" id="KW-1185">Reference proteome</keyword>
<proteinExistence type="predicted"/>
<protein>
    <submittedName>
        <fullName evidence="1">Uncharacterized protein</fullName>
    </submittedName>
</protein>
<gene>
    <name evidence="1" type="ORF">EDD79_10246</name>
</gene>
<dbReference type="EMBL" id="SLYC01000024">
    <property type="protein sequence ID" value="TCQ01665.1"/>
    <property type="molecule type" value="Genomic_DNA"/>
</dbReference>
<dbReference type="RefSeq" id="WP_207667893.1">
    <property type="nucleotide sequence ID" value="NZ_SLYC01000024.1"/>
</dbReference>
<evidence type="ECO:0000313" key="2">
    <source>
        <dbReference type="Proteomes" id="UP000295504"/>
    </source>
</evidence>
<reference evidence="1 2" key="1">
    <citation type="submission" date="2019-03" db="EMBL/GenBank/DDBJ databases">
        <title>Genomic Encyclopedia of Type Strains, Phase IV (KMG-IV): sequencing the most valuable type-strain genomes for metagenomic binning, comparative biology and taxonomic classification.</title>
        <authorList>
            <person name="Goeker M."/>
        </authorList>
    </citation>
    <scope>NUCLEOTIDE SEQUENCE [LARGE SCALE GENOMIC DNA]</scope>
    <source>
        <strain evidence="1 2">DSM 100013</strain>
    </source>
</reference>
<dbReference type="AlphaFoldDB" id="A0A4R2TKF2"/>
<comment type="caution">
    <text evidence="1">The sequence shown here is derived from an EMBL/GenBank/DDBJ whole genome shotgun (WGS) entry which is preliminary data.</text>
</comment>
<dbReference type="Proteomes" id="UP000295504">
    <property type="component" value="Unassembled WGS sequence"/>
</dbReference>
<name>A0A4R2TKF2_9FIRM</name>
<accession>A0A4R2TKF2</accession>
<sequence>MTFMYEVETRFFFDSKEEVFHLIPILKSCLNVKVEWETINFGPKLFERDIILRVSKAIVNGNEIITLAIKRLILVMSSMYVKNITK</sequence>
<evidence type="ECO:0000313" key="1">
    <source>
        <dbReference type="EMBL" id="TCQ01665.1"/>
    </source>
</evidence>